<dbReference type="HOGENOM" id="CLU_046290_2_1_1"/>
<comment type="caution">
    <text evidence="2">The sequence shown here is derived from an EMBL/GenBank/DDBJ whole genome shotgun (WGS) entry which is preliminary data.</text>
</comment>
<feature type="compositionally biased region" description="Basic and acidic residues" evidence="1">
    <location>
        <begin position="13"/>
        <end position="60"/>
    </location>
</feature>
<evidence type="ECO:0000313" key="3">
    <source>
        <dbReference type="Proteomes" id="UP000008866"/>
    </source>
</evidence>
<accession>D4B2U8</accession>
<dbReference type="OrthoDB" id="5400063at2759"/>
<gene>
    <name evidence="2" type="ORF">ARB_02781</name>
</gene>
<evidence type="ECO:0008006" key="4">
    <source>
        <dbReference type="Google" id="ProtNLM"/>
    </source>
</evidence>
<feature type="compositionally biased region" description="Low complexity" evidence="1">
    <location>
        <begin position="259"/>
        <end position="278"/>
    </location>
</feature>
<name>D4B2U8_ARTBC</name>
<feature type="region of interest" description="Disordered" evidence="1">
    <location>
        <begin position="1"/>
        <end position="282"/>
    </location>
</feature>
<feature type="compositionally biased region" description="Polar residues" evidence="1">
    <location>
        <begin position="143"/>
        <end position="163"/>
    </location>
</feature>
<feature type="compositionally biased region" description="Low complexity" evidence="1">
    <location>
        <begin position="89"/>
        <end position="98"/>
    </location>
</feature>
<feature type="compositionally biased region" description="Low complexity" evidence="1">
    <location>
        <begin position="298"/>
        <end position="318"/>
    </location>
</feature>
<organism evidence="2 3">
    <name type="scientific">Arthroderma benhamiae (strain ATCC MYA-4681 / CBS 112371)</name>
    <name type="common">Trichophyton mentagrophytes</name>
    <dbReference type="NCBI Taxonomy" id="663331"/>
    <lineage>
        <taxon>Eukaryota</taxon>
        <taxon>Fungi</taxon>
        <taxon>Dikarya</taxon>
        <taxon>Ascomycota</taxon>
        <taxon>Pezizomycotina</taxon>
        <taxon>Eurotiomycetes</taxon>
        <taxon>Eurotiomycetidae</taxon>
        <taxon>Onygenales</taxon>
        <taxon>Arthrodermataceae</taxon>
        <taxon>Trichophyton</taxon>
    </lineage>
</organism>
<evidence type="ECO:0000256" key="1">
    <source>
        <dbReference type="SAM" id="MobiDB-lite"/>
    </source>
</evidence>
<proteinExistence type="predicted"/>
<dbReference type="AlphaFoldDB" id="D4B2U8"/>
<dbReference type="EMBL" id="ABSU01000030">
    <property type="protein sequence ID" value="EFE30409.1"/>
    <property type="molecule type" value="Genomic_DNA"/>
</dbReference>
<dbReference type="OMA" id="KYNESYP"/>
<feature type="region of interest" description="Disordered" evidence="1">
    <location>
        <begin position="294"/>
        <end position="318"/>
    </location>
</feature>
<dbReference type="eggNOG" id="ENOG502S9W4">
    <property type="taxonomic scope" value="Eukaryota"/>
</dbReference>
<feature type="compositionally biased region" description="Polar residues" evidence="1">
    <location>
        <begin position="238"/>
        <end position="251"/>
    </location>
</feature>
<dbReference type="Proteomes" id="UP000008866">
    <property type="component" value="Unassembled WGS sequence"/>
</dbReference>
<dbReference type="KEGG" id="abe:ARB_02781"/>
<feature type="compositionally biased region" description="Low complexity" evidence="1">
    <location>
        <begin position="187"/>
        <end position="215"/>
    </location>
</feature>
<reference evidence="3" key="1">
    <citation type="journal article" date="2011" name="Genome Biol.">
        <title>Comparative and functional genomics provide insights into the pathogenicity of dermatophytic fungi.</title>
        <authorList>
            <person name="Burmester A."/>
            <person name="Shelest E."/>
            <person name="Gloeckner G."/>
            <person name="Heddergott C."/>
            <person name="Schindler S."/>
            <person name="Staib P."/>
            <person name="Heidel A."/>
            <person name="Felder M."/>
            <person name="Petzold A."/>
            <person name="Szafranski K."/>
            <person name="Feuermann M."/>
            <person name="Pedruzzi I."/>
            <person name="Priebe S."/>
            <person name="Groth M."/>
            <person name="Winkler R."/>
            <person name="Li W."/>
            <person name="Kniemeyer O."/>
            <person name="Schroeckh V."/>
            <person name="Hertweck C."/>
            <person name="Hube B."/>
            <person name="White T.C."/>
            <person name="Platzer M."/>
            <person name="Guthke R."/>
            <person name="Heitman J."/>
            <person name="Woestemeyer J."/>
            <person name="Zipfel P.F."/>
            <person name="Monod M."/>
            <person name="Brakhage A.A."/>
        </authorList>
    </citation>
    <scope>NUCLEOTIDE SEQUENCE [LARGE SCALE GENOMIC DNA]</scope>
    <source>
        <strain evidence="3">ATCC MYA-4681 / CBS 112371</strain>
    </source>
</reference>
<dbReference type="RefSeq" id="XP_003011049.1">
    <property type="nucleotide sequence ID" value="XM_003011003.1"/>
</dbReference>
<sequence>MTPDPMTGQQSEQDGHDDPGRRGDGRPKALRRPDDRLGERGQEEEREHEHEQEQDQEQRQEQPFLMLSPTLHAPANGLGPRGHAHVRSRSLAAPSSAPVMARAHSSPGLDSRGRYVFPQSGPGKPSAVGVTPHELPLRRPSPLRTSFDSVGSGSQPLPSSHSIAISEPILEQPELQASPVSYTSHPSQSAASYTAYGSSGSRPGSGRSVSPSWSPALHNTLPRVSRRRPSSPLLTHVPGQTSNGYTSNGHMSNGGILGSSATTASTPSSASSPSRPSPLILPAKFNEPYPAYSLSLASSMPSTPTSIRSRSPSISSLETIPDIPDAEAAAIEADQIARLKAAADKADAAVEAGGFPHDLKRRSAVDISSPSPGSRFGSGWADKRKRWSVCGAEGRQDLDLETIWED</sequence>
<evidence type="ECO:0000313" key="2">
    <source>
        <dbReference type="EMBL" id="EFE30409.1"/>
    </source>
</evidence>
<dbReference type="STRING" id="663331.D4B2U8"/>
<dbReference type="GeneID" id="9525166"/>
<protein>
    <recommendedName>
        <fullName evidence="4">Basic proline-rich protein</fullName>
    </recommendedName>
</protein>
<keyword evidence="3" id="KW-1185">Reference proteome</keyword>